<evidence type="ECO:0000313" key="2">
    <source>
        <dbReference type="EMBL" id="QSV44336.1"/>
    </source>
</evidence>
<dbReference type="PROSITE" id="PS51273">
    <property type="entry name" value="GATASE_TYPE_1"/>
    <property type="match status" value="1"/>
</dbReference>
<dbReference type="PANTHER" id="PTHR42695">
    <property type="entry name" value="GLUTAMINE AMIDOTRANSFERASE YLR126C-RELATED"/>
    <property type="match status" value="1"/>
</dbReference>
<dbReference type="InterPro" id="IPR044992">
    <property type="entry name" value="ChyE-like"/>
</dbReference>
<dbReference type="CDD" id="cd01741">
    <property type="entry name" value="GATase1_1"/>
    <property type="match status" value="1"/>
</dbReference>
<dbReference type="SUPFAM" id="SSF52317">
    <property type="entry name" value="Class I glutamine amidotransferase-like"/>
    <property type="match status" value="1"/>
</dbReference>
<dbReference type="Pfam" id="PF00117">
    <property type="entry name" value="GATase"/>
    <property type="match status" value="1"/>
</dbReference>
<gene>
    <name evidence="2" type="ORF">JZM60_09090</name>
</gene>
<proteinExistence type="predicted"/>
<evidence type="ECO:0000313" key="3">
    <source>
        <dbReference type="Proteomes" id="UP000663651"/>
    </source>
</evidence>
<reference evidence="2 3" key="1">
    <citation type="submission" date="2021-03" db="EMBL/GenBank/DDBJ databases">
        <title>Geobacter metallireducens gen. nov. sp. nov., a microorganism capable of coupling the complete oxidation of organic compounds to the reduction of iron and other metals.</title>
        <authorList>
            <person name="Li Y."/>
        </authorList>
    </citation>
    <scope>NUCLEOTIDE SEQUENCE [LARGE SCALE GENOMIC DNA]</scope>
    <source>
        <strain evidence="2 3">Jerry-YX</strain>
    </source>
</reference>
<sequence>MLLIVQNDPQVPVGAYGDHLEELGVSFLIVRPFMGEELPPAEAVTAVLVLGGAMGIHDEALHPFLVAVKSFIRGALAAGVPYLGICLGGQLLADVLGGVVTSGSSGEKGTLSVTLTPAGCDDPLFAGIPASFITFQWHNDTFAIPAGGTLLASSSACKNQAFRVGERAWGLQFHPEVTAEIIAAWAQWNEETAPRGERFVAEFTASEPSSRETSRRLLLNFLRAASLV</sequence>
<dbReference type="Gene3D" id="3.40.50.880">
    <property type="match status" value="1"/>
</dbReference>
<evidence type="ECO:0000259" key="1">
    <source>
        <dbReference type="Pfam" id="PF00117"/>
    </source>
</evidence>
<organism evidence="2 3">
    <name type="scientific">Geobacter benzoatilyticus</name>
    <dbReference type="NCBI Taxonomy" id="2815309"/>
    <lineage>
        <taxon>Bacteria</taxon>
        <taxon>Pseudomonadati</taxon>
        <taxon>Thermodesulfobacteriota</taxon>
        <taxon>Desulfuromonadia</taxon>
        <taxon>Geobacterales</taxon>
        <taxon>Geobacteraceae</taxon>
        <taxon>Geobacter</taxon>
    </lineage>
</organism>
<accession>A0ABX7PYW2</accession>
<keyword evidence="3" id="KW-1185">Reference proteome</keyword>
<name>A0ABX7PYW2_9BACT</name>
<dbReference type="EMBL" id="CP071382">
    <property type="protein sequence ID" value="QSV44336.1"/>
    <property type="molecule type" value="Genomic_DNA"/>
</dbReference>
<keyword evidence="2" id="KW-0315">Glutamine amidotransferase</keyword>
<dbReference type="PANTHER" id="PTHR42695:SF5">
    <property type="entry name" value="GLUTAMINE AMIDOTRANSFERASE YLR126C-RELATED"/>
    <property type="match status" value="1"/>
</dbReference>
<dbReference type="Proteomes" id="UP000663651">
    <property type="component" value="Chromosome"/>
</dbReference>
<dbReference type="RefSeq" id="WP_207161959.1">
    <property type="nucleotide sequence ID" value="NZ_CP071382.1"/>
</dbReference>
<feature type="domain" description="Glutamine amidotransferase" evidence="1">
    <location>
        <begin position="20"/>
        <end position="179"/>
    </location>
</feature>
<protein>
    <submittedName>
        <fullName evidence="2">Type 1 glutamine amidotransferase</fullName>
    </submittedName>
</protein>
<dbReference type="InterPro" id="IPR017926">
    <property type="entry name" value="GATASE"/>
</dbReference>
<dbReference type="InterPro" id="IPR029062">
    <property type="entry name" value="Class_I_gatase-like"/>
</dbReference>